<dbReference type="Proteomes" id="UP000509441">
    <property type="component" value="Chromosome"/>
</dbReference>
<gene>
    <name evidence="1" type="ORF">C5F49_01185</name>
</gene>
<proteinExistence type="predicted"/>
<dbReference type="OrthoDB" id="3205at2157"/>
<dbReference type="AlphaFoldDB" id="A0A7D5R9U3"/>
<dbReference type="EMBL" id="CP026994">
    <property type="protein sequence ID" value="QLH05502.1"/>
    <property type="molecule type" value="Genomic_DNA"/>
</dbReference>
<protein>
    <submittedName>
        <fullName evidence="1">ABC transporter substrate-binding protein</fullName>
    </submittedName>
</protein>
<dbReference type="KEGG" id="nox:C5F49_01185"/>
<keyword evidence="2" id="KW-1185">Reference proteome</keyword>
<reference evidence="1 2" key="1">
    <citation type="submission" date="2018-02" db="EMBL/GenBank/DDBJ databases">
        <title>Complete genome of Nitrosopumilus oxyclinae HCE1.</title>
        <authorList>
            <person name="Qin W."/>
            <person name="Zheng Y."/>
            <person name="Stahl D.A."/>
        </authorList>
    </citation>
    <scope>NUCLEOTIDE SEQUENCE [LARGE SCALE GENOMIC DNA]</scope>
    <source>
        <strain evidence="1 2">HCE1</strain>
    </source>
</reference>
<sequence length="525" mass="61663">MEDKDDRENSLDSVIDAIYLETDVYDETYDDFDDIIEDFEDCVEAGYPVMESYPEQCMTDDGKVFTNTDDDDSDIDDDRYEDDFDLDDLLDRYCELTTDKKRQLLADHPRLAPFTDRLANYCDLSEDEQDAIDDLIEEHGDKIRSELKDYAKDYRVDHSRDMRMVLDKYCGMTDAEKKAYVAEHDKAAEHVDKMNRFCALTDEDSRMDFIQEHKAEYMIHMKDKMSDKMHDKMTDKKHMDYDRLCAMTDSERAAEIDDSELLDRISKWCQMTPEERKEYKKDHIKDTVKDHMKDKFSHMEFDRFCKMTDSELASATFDAEFVDRASKWCDMTPDERADYKKDHMKDKMSDVAKDKIAMKLSDKSDRLKAMIMNKQDISDERRDEIKQKFIEKHGDLTDKKKSELKMKFKDHMKRMDVKISDERKSAIHDRLAEMKAFKADLRERSSDLTVEEKQELRAQFIEKAKDMQLAWINPRVQMTAGIDAAEVECREGFSLVMKASNGVAMCLKADTALKMIDRGQVVPAN</sequence>
<name>A0A7D5R9U3_9ARCH</name>
<accession>A0A7D5R9U3</accession>
<evidence type="ECO:0000313" key="2">
    <source>
        <dbReference type="Proteomes" id="UP000509441"/>
    </source>
</evidence>
<evidence type="ECO:0000313" key="1">
    <source>
        <dbReference type="EMBL" id="QLH05502.1"/>
    </source>
</evidence>
<organism evidence="1 2">
    <name type="scientific">Nitrosopumilus oxyclinae</name>
    <dbReference type="NCBI Taxonomy" id="1959104"/>
    <lineage>
        <taxon>Archaea</taxon>
        <taxon>Nitrososphaerota</taxon>
        <taxon>Nitrososphaeria</taxon>
        <taxon>Nitrosopumilales</taxon>
        <taxon>Nitrosopumilaceae</taxon>
        <taxon>Nitrosopumilus</taxon>
    </lineage>
</organism>